<keyword evidence="1" id="KW-0175">Coiled coil</keyword>
<protein>
    <submittedName>
        <fullName evidence="2">Uncharacterized protein</fullName>
    </submittedName>
</protein>
<feature type="coiled-coil region" evidence="1">
    <location>
        <begin position="74"/>
        <end position="146"/>
    </location>
</feature>
<evidence type="ECO:0000256" key="1">
    <source>
        <dbReference type="SAM" id="Coils"/>
    </source>
</evidence>
<accession>A0A0F9PI73</accession>
<organism evidence="2">
    <name type="scientific">marine sediment metagenome</name>
    <dbReference type="NCBI Taxonomy" id="412755"/>
    <lineage>
        <taxon>unclassified sequences</taxon>
        <taxon>metagenomes</taxon>
        <taxon>ecological metagenomes</taxon>
    </lineage>
</organism>
<comment type="caution">
    <text evidence="2">The sequence shown here is derived from an EMBL/GenBank/DDBJ whole genome shotgun (WGS) entry which is preliminary data.</text>
</comment>
<dbReference type="AlphaFoldDB" id="A0A0F9PI73"/>
<name>A0A0F9PI73_9ZZZZ</name>
<proteinExistence type="predicted"/>
<reference evidence="2" key="1">
    <citation type="journal article" date="2015" name="Nature">
        <title>Complex archaea that bridge the gap between prokaryotes and eukaryotes.</title>
        <authorList>
            <person name="Spang A."/>
            <person name="Saw J.H."/>
            <person name="Jorgensen S.L."/>
            <person name="Zaremba-Niedzwiedzka K."/>
            <person name="Martijn J."/>
            <person name="Lind A.E."/>
            <person name="van Eijk R."/>
            <person name="Schleper C."/>
            <person name="Guy L."/>
            <person name="Ettema T.J."/>
        </authorList>
    </citation>
    <scope>NUCLEOTIDE SEQUENCE</scope>
</reference>
<gene>
    <name evidence="2" type="ORF">LCGC14_0897530</name>
</gene>
<evidence type="ECO:0000313" key="2">
    <source>
        <dbReference type="EMBL" id="KKN24187.1"/>
    </source>
</evidence>
<dbReference type="EMBL" id="LAZR01002903">
    <property type="protein sequence ID" value="KKN24187.1"/>
    <property type="molecule type" value="Genomic_DNA"/>
</dbReference>
<sequence>MPRTTVVNKARIDQGLCRKCRTPIKAGDPYKWAHPRYKAKVVVCANCQITPSMTSSSKMVAVWEAQESYDGSDVETIEEQLKDLAQAARDVGAEYQEAADNQHEYFADSPIADENEEKAQALDGWADELETAAEEADSGLQELRELGVEQEMLQGEQAELTAHDLPKDGEVRLGEIKERLAAIEDEWETMEADILEHGSISDDCPV</sequence>